<dbReference type="AlphaFoldDB" id="A0AAV4FPG2"/>
<reference evidence="1 2" key="1">
    <citation type="journal article" date="2021" name="Elife">
        <title>Chloroplast acquisition without the gene transfer in kleptoplastic sea slugs, Plakobranchus ocellatus.</title>
        <authorList>
            <person name="Maeda T."/>
            <person name="Takahashi S."/>
            <person name="Yoshida T."/>
            <person name="Shimamura S."/>
            <person name="Takaki Y."/>
            <person name="Nagai Y."/>
            <person name="Toyoda A."/>
            <person name="Suzuki Y."/>
            <person name="Arimoto A."/>
            <person name="Ishii H."/>
            <person name="Satoh N."/>
            <person name="Nishiyama T."/>
            <person name="Hasebe M."/>
            <person name="Maruyama T."/>
            <person name="Minagawa J."/>
            <person name="Obokata J."/>
            <person name="Shigenobu S."/>
        </authorList>
    </citation>
    <scope>NUCLEOTIDE SEQUENCE [LARGE SCALE GENOMIC DNA]</scope>
</reference>
<comment type="caution">
    <text evidence="1">The sequence shown here is derived from an EMBL/GenBank/DDBJ whole genome shotgun (WGS) entry which is preliminary data.</text>
</comment>
<evidence type="ECO:0000313" key="2">
    <source>
        <dbReference type="Proteomes" id="UP000762676"/>
    </source>
</evidence>
<evidence type="ECO:0000313" key="1">
    <source>
        <dbReference type="EMBL" id="GFR74859.1"/>
    </source>
</evidence>
<keyword evidence="2" id="KW-1185">Reference proteome</keyword>
<accession>A0AAV4FPG2</accession>
<dbReference type="EMBL" id="BMAT01007946">
    <property type="protein sequence ID" value="GFR74859.1"/>
    <property type="molecule type" value="Genomic_DNA"/>
</dbReference>
<organism evidence="1 2">
    <name type="scientific">Elysia marginata</name>
    <dbReference type="NCBI Taxonomy" id="1093978"/>
    <lineage>
        <taxon>Eukaryota</taxon>
        <taxon>Metazoa</taxon>
        <taxon>Spiralia</taxon>
        <taxon>Lophotrochozoa</taxon>
        <taxon>Mollusca</taxon>
        <taxon>Gastropoda</taxon>
        <taxon>Heterobranchia</taxon>
        <taxon>Euthyneura</taxon>
        <taxon>Panpulmonata</taxon>
        <taxon>Sacoglossa</taxon>
        <taxon>Placobranchoidea</taxon>
        <taxon>Plakobranchidae</taxon>
        <taxon>Elysia</taxon>
    </lineage>
</organism>
<proteinExistence type="predicted"/>
<sequence length="203" mass="23383">MAARKHTKIPVSEYTRNGLRNGHAPGYNEESTHCHPDHEHSITLASAYDGLVHASDIRYHYQQGDVSGGDEPFYYKPYVHLQQAAEQERHGKRAGQRLCLPWLSRGDKKILDRANEHRAIQSGSSFVATRSWLRRGASGKEELRCADCTRTSCCKKDAEEQFSDEGQDAKDICLKKYWKDFFSETSWHGCRLVVESKKRFYMR</sequence>
<dbReference type="Proteomes" id="UP000762676">
    <property type="component" value="Unassembled WGS sequence"/>
</dbReference>
<name>A0AAV4FPG2_9GAST</name>
<protein>
    <submittedName>
        <fullName evidence="1">Uncharacterized protein</fullName>
    </submittedName>
</protein>
<gene>
    <name evidence="1" type="ORF">ElyMa_003904100</name>
</gene>